<dbReference type="FunFam" id="3.60.130.20:FF:000003">
    <property type="entry name" value="Unplaced genomic scaffold supercont1.3, whole genome shotgun sequence"/>
    <property type="match status" value="1"/>
</dbReference>
<dbReference type="OrthoDB" id="430522at2759"/>
<keyword evidence="8" id="KW-1185">Reference proteome</keyword>
<feature type="region of interest" description="Disordered" evidence="5">
    <location>
        <begin position="560"/>
        <end position="658"/>
    </location>
</feature>
<dbReference type="AlphaFoldDB" id="A0A1B9GUT0"/>
<feature type="compositionally biased region" description="Acidic residues" evidence="5">
    <location>
        <begin position="640"/>
        <end position="654"/>
    </location>
</feature>
<evidence type="ECO:0000259" key="6">
    <source>
        <dbReference type="SMART" id="SM00702"/>
    </source>
</evidence>
<organism evidence="7 8">
    <name type="scientific">Kwoniella heveanensis BCC8398</name>
    <dbReference type="NCBI Taxonomy" id="1296120"/>
    <lineage>
        <taxon>Eukaryota</taxon>
        <taxon>Fungi</taxon>
        <taxon>Dikarya</taxon>
        <taxon>Basidiomycota</taxon>
        <taxon>Agaricomycotina</taxon>
        <taxon>Tremellomycetes</taxon>
        <taxon>Tremellales</taxon>
        <taxon>Cryptococcaceae</taxon>
        <taxon>Kwoniella</taxon>
    </lineage>
</organism>
<dbReference type="PANTHER" id="PTHR12117">
    <property type="entry name" value="HISTONE ACETYLTRANSFERASE COMPLEX"/>
    <property type="match status" value="1"/>
</dbReference>
<feature type="domain" description="Prolyl 4-hydroxylase alpha subunit" evidence="6">
    <location>
        <begin position="53"/>
        <end position="275"/>
    </location>
</feature>
<keyword evidence="3" id="KW-0223">Dioxygenase</keyword>
<evidence type="ECO:0000256" key="3">
    <source>
        <dbReference type="ARBA" id="ARBA00022964"/>
    </source>
</evidence>
<dbReference type="Gene3D" id="3.60.130.20">
    <property type="entry name" value="Oxoglutarate/iron-dependent oxygenase, C-terminal degradation domain"/>
    <property type="match status" value="1"/>
</dbReference>
<dbReference type="InterPro" id="IPR006620">
    <property type="entry name" value="Pro_4_hyd_alph"/>
</dbReference>
<evidence type="ECO:0000313" key="8">
    <source>
        <dbReference type="Proteomes" id="UP000092666"/>
    </source>
</evidence>
<dbReference type="Pfam" id="PF13661">
    <property type="entry name" value="2OG-FeII_Oxy_4"/>
    <property type="match status" value="1"/>
</dbReference>
<name>A0A1B9GUT0_9TREE</name>
<dbReference type="GO" id="GO:0006449">
    <property type="term" value="P:regulation of translational termination"/>
    <property type="evidence" value="ECO:0007669"/>
    <property type="project" value="TreeGrafter"/>
</dbReference>
<comment type="cofactor">
    <cofactor evidence="1">
        <name>L-ascorbate</name>
        <dbReference type="ChEBI" id="CHEBI:38290"/>
    </cofactor>
</comment>
<dbReference type="SMART" id="SM00702">
    <property type="entry name" value="P4Hc"/>
    <property type="match status" value="1"/>
</dbReference>
<dbReference type="PANTHER" id="PTHR12117:SF0">
    <property type="entry name" value="PROLYL 3-HYDROXYLASE OGFOD1"/>
    <property type="match status" value="1"/>
</dbReference>
<dbReference type="InterPro" id="IPR051842">
    <property type="entry name" value="uS12_prolyl_hydroxylase"/>
</dbReference>
<evidence type="ECO:0000256" key="5">
    <source>
        <dbReference type="SAM" id="MobiDB-lite"/>
    </source>
</evidence>
<evidence type="ECO:0000256" key="4">
    <source>
        <dbReference type="ARBA" id="ARBA00023002"/>
    </source>
</evidence>
<reference evidence="7 8" key="1">
    <citation type="submission" date="2013-07" db="EMBL/GenBank/DDBJ databases">
        <title>The Genome Sequence of Cryptococcus heveanensis BCC8398.</title>
        <authorList>
            <consortium name="The Broad Institute Genome Sequencing Platform"/>
            <person name="Cuomo C."/>
            <person name="Litvintseva A."/>
            <person name="Chen Y."/>
            <person name="Heitman J."/>
            <person name="Sun S."/>
            <person name="Springer D."/>
            <person name="Dromer F."/>
            <person name="Young S.K."/>
            <person name="Zeng Q."/>
            <person name="Gargeya S."/>
            <person name="Fitzgerald M."/>
            <person name="Abouelleil A."/>
            <person name="Alvarado L."/>
            <person name="Berlin A.M."/>
            <person name="Chapman S.B."/>
            <person name="Dewar J."/>
            <person name="Goldberg J."/>
            <person name="Griggs A."/>
            <person name="Gujja S."/>
            <person name="Hansen M."/>
            <person name="Howarth C."/>
            <person name="Imamovic A."/>
            <person name="Larimer J."/>
            <person name="McCowan C."/>
            <person name="Murphy C."/>
            <person name="Pearson M."/>
            <person name="Priest M."/>
            <person name="Roberts A."/>
            <person name="Saif S."/>
            <person name="Shea T."/>
            <person name="Sykes S."/>
            <person name="Wortman J."/>
            <person name="Nusbaum C."/>
            <person name="Birren B."/>
        </authorList>
    </citation>
    <scope>NUCLEOTIDE SEQUENCE [LARGE SCALE GENOMIC DNA]</scope>
    <source>
        <strain evidence="7 8">BCC8398</strain>
    </source>
</reference>
<dbReference type="Gene3D" id="2.60.120.620">
    <property type="entry name" value="q2cbj1_9rhob like domain"/>
    <property type="match status" value="1"/>
</dbReference>
<dbReference type="GO" id="GO:0005506">
    <property type="term" value="F:iron ion binding"/>
    <property type="evidence" value="ECO:0007669"/>
    <property type="project" value="InterPro"/>
</dbReference>
<evidence type="ECO:0000256" key="2">
    <source>
        <dbReference type="ARBA" id="ARBA00022896"/>
    </source>
</evidence>
<evidence type="ECO:0000256" key="1">
    <source>
        <dbReference type="ARBA" id="ARBA00001961"/>
    </source>
</evidence>
<reference evidence="8" key="2">
    <citation type="submission" date="2013-12" db="EMBL/GenBank/DDBJ databases">
        <title>Evolution of pathogenesis and genome organization in the Tremellales.</title>
        <authorList>
            <person name="Cuomo C."/>
            <person name="Litvintseva A."/>
            <person name="Heitman J."/>
            <person name="Chen Y."/>
            <person name="Sun S."/>
            <person name="Springer D."/>
            <person name="Dromer F."/>
            <person name="Young S."/>
            <person name="Zeng Q."/>
            <person name="Chapman S."/>
            <person name="Gujja S."/>
            <person name="Saif S."/>
            <person name="Birren B."/>
        </authorList>
    </citation>
    <scope>NUCLEOTIDE SEQUENCE [LARGE SCALE GENOMIC DNA]</scope>
    <source>
        <strain evidence="8">BCC8398</strain>
    </source>
</reference>
<dbReference type="Pfam" id="PF10637">
    <property type="entry name" value="Ofd1_CTDD"/>
    <property type="match status" value="2"/>
</dbReference>
<gene>
    <name evidence="7" type="ORF">I316_03338</name>
</gene>
<sequence>MPSTVRPRSPEPNATNDNDKDQRLNKKPKAETTATALSSIQTPTPEQIREYREKYVQASPFQYAAVNGLLSDELLEGVVEESWRYGNRGEEGSHPGWGWEQKETDIYKIHQTPDLSSLDPEHLPEETLAALPLTTRLKNALYSQEFRDLVRQVTGCGPLSGKVKDLSAGLYTQGSHLLLHDDSISTRLISYILYLPTDGKFLKGWDPKWGGALELFPVVDGKEVGPPGVKRCGKVDVKWGQIIFFEVQPGRSYHSVEEVIVGDGRQRLGVSGWFHRPCEGEEGYVPLDKEKTLKELSSLAQITAAPNVPFTPYTAEPPAGLKPSDLAFLQKFLSPSYLTIPTLEKLSGQFAEASEIVLHNFLNPELAAKLKAETEGSDKRDYPNNLIPPQDLGEGDGWVIQGPSSKHRFLNLTGKSTATPTIQAVHEELFPSPAFRAWLAVVSSLAPVGYRTEARRFRKGLDYTLANGEPHDGEARLDVSLGATWWADVPAGSDEEDNLVENGGWECYLAAPDEGEDPAVYQSAHAKKAAKLEEEIDGEAGENGGESQPVEEILDGHEEEHKEVKVKQHKNHHHEEQPGVHPIEAATATYSNGSSSNLHPQVHAHSNGHTEKKKQDGGPSISIGGQELEFDPDQFSPSDFDSDSEGGDDDEDDGPLLTQPVSFNKLMIVLRDPGVMKFVKYLGAGAGGSRWDVNGEWEVGMLEVAEPVAGEGEGESMEVSEQA</sequence>
<dbReference type="InterPro" id="IPR019601">
    <property type="entry name" value="Oxoglutarate/Fe-dep_Oase_C"/>
</dbReference>
<dbReference type="EMBL" id="KV700123">
    <property type="protein sequence ID" value="OCF34794.1"/>
    <property type="molecule type" value="Genomic_DNA"/>
</dbReference>
<dbReference type="GO" id="GO:0005737">
    <property type="term" value="C:cytoplasm"/>
    <property type="evidence" value="ECO:0007669"/>
    <property type="project" value="TreeGrafter"/>
</dbReference>
<evidence type="ECO:0000313" key="7">
    <source>
        <dbReference type="EMBL" id="OCF34794.1"/>
    </source>
</evidence>
<protein>
    <submittedName>
        <fullName evidence="7">Nuclear protein</fullName>
    </submittedName>
</protein>
<proteinExistence type="predicted"/>
<feature type="compositionally biased region" description="Polar residues" evidence="5">
    <location>
        <begin position="588"/>
        <end position="599"/>
    </location>
</feature>
<feature type="compositionally biased region" description="Polar residues" evidence="5">
    <location>
        <begin position="32"/>
        <end position="45"/>
    </location>
</feature>
<feature type="region of interest" description="Disordered" evidence="5">
    <location>
        <begin position="1"/>
        <end position="45"/>
    </location>
</feature>
<dbReference type="Proteomes" id="UP000092666">
    <property type="component" value="Unassembled WGS sequence"/>
</dbReference>
<keyword evidence="4" id="KW-0560">Oxidoreductase</keyword>
<dbReference type="GO" id="GO:0031418">
    <property type="term" value="F:L-ascorbic acid binding"/>
    <property type="evidence" value="ECO:0007669"/>
    <property type="project" value="UniProtKB-KW"/>
</dbReference>
<feature type="compositionally biased region" description="Basic and acidic residues" evidence="5">
    <location>
        <begin position="17"/>
        <end position="30"/>
    </location>
</feature>
<accession>A0A1B9GUT0</accession>
<keyword evidence="2" id="KW-0847">Vitamin C</keyword>
<dbReference type="STRING" id="1296120.A0A1B9GUT0"/>
<dbReference type="GO" id="GO:0031543">
    <property type="term" value="F:peptidyl-proline dioxygenase activity"/>
    <property type="evidence" value="ECO:0007669"/>
    <property type="project" value="TreeGrafter"/>
</dbReference>
<dbReference type="InterPro" id="IPR043044">
    <property type="entry name" value="TPA1/Ofd1_C"/>
</dbReference>
<dbReference type="InterPro" id="IPR039558">
    <property type="entry name" value="TPA1/OFD1_N"/>
</dbReference>